<evidence type="ECO:0000313" key="4">
    <source>
        <dbReference type="Proteomes" id="UP000001307"/>
    </source>
</evidence>
<dbReference type="InParanoid" id="Q6E7C2"/>
<organism evidence="1">
    <name type="scientific">Oikopleura dioica</name>
    <name type="common">Tunicate</name>
    <dbReference type="NCBI Taxonomy" id="34765"/>
    <lineage>
        <taxon>Eukaryota</taxon>
        <taxon>Metazoa</taxon>
        <taxon>Chordata</taxon>
        <taxon>Tunicata</taxon>
        <taxon>Appendicularia</taxon>
        <taxon>Copelata</taxon>
        <taxon>Oikopleuridae</taxon>
        <taxon>Oikopleura</taxon>
    </lineage>
</organism>
<dbReference type="EMBL" id="FN653024">
    <property type="protein sequence ID" value="CBY23744.1"/>
    <property type="molecule type" value="Genomic_DNA"/>
</dbReference>
<dbReference type="Proteomes" id="UP000001307">
    <property type="component" value="Unassembled WGS sequence"/>
</dbReference>
<evidence type="ECO:0000313" key="2">
    <source>
        <dbReference type="EMBL" id="CBY23744.1"/>
    </source>
</evidence>
<keyword evidence="4" id="KW-1185">Reference proteome</keyword>
<proteinExistence type="predicted"/>
<dbReference type="AlphaFoldDB" id="Q6E7C2"/>
<evidence type="ECO:0000313" key="3">
    <source>
        <dbReference type="EMBL" id="CBY38196.1"/>
    </source>
</evidence>
<accession>Q6E7C2</accession>
<reference evidence="1" key="1">
    <citation type="submission" date="2004-01" db="EMBL/GenBank/DDBJ databases">
        <title>OdiDll, a unique distal-less homeobox gene of the tunicate Oikopleura dioica, and the origin of vertebrate Dlx bigene clusters.</title>
        <authorList>
            <person name="Sperber S."/>
            <person name="Seo H.-C."/>
            <person name="Mikhaleva J."/>
            <person name="Jensen M.F."/>
            <person name="Ekker M."/>
        </authorList>
    </citation>
    <scope>NUCLEOTIDE SEQUENCE</scope>
</reference>
<dbReference type="EMBL" id="AY532061">
    <property type="protein sequence ID" value="AAT39340.1"/>
    <property type="molecule type" value="Genomic_DNA"/>
</dbReference>
<reference evidence="2" key="2">
    <citation type="journal article" date="2010" name="Science">
        <title>Plasticity of animal genome architecture unmasked by rapid evolution of a pelagic tunicate.</title>
        <authorList>
            <person name="Denoeud F."/>
            <person name="Henriet S."/>
            <person name="Mungpakdee S."/>
            <person name="Aury J.M."/>
            <person name="Da Silva C."/>
            <person name="Brinkmann H."/>
            <person name="Mikhaleva J."/>
            <person name="Olsen L.C."/>
            <person name="Jubin C."/>
            <person name="Canestro C."/>
            <person name="Bouquet J.M."/>
            <person name="Danks G."/>
            <person name="Poulain J."/>
            <person name="Campsteijn C."/>
            <person name="Adamski M."/>
            <person name="Cross I."/>
            <person name="Yadetie F."/>
            <person name="Muffato M."/>
            <person name="Louis A."/>
            <person name="Butcher S."/>
            <person name="Tsagkogeorga G."/>
            <person name="Konrad A."/>
            <person name="Singh S."/>
            <person name="Jensen M.F."/>
            <person name="Cong E.H."/>
            <person name="Eikeseth-Otteraa H."/>
            <person name="Noel B."/>
            <person name="Anthouard V."/>
            <person name="Porcel B.M."/>
            <person name="Kachouri-Lafond R."/>
            <person name="Nishino A."/>
            <person name="Ugolini M."/>
            <person name="Chourrout P."/>
            <person name="Nishida H."/>
            <person name="Aasland R."/>
            <person name="Huzurbazar S."/>
            <person name="Westhof E."/>
            <person name="Delsuc F."/>
            <person name="Lehrach H."/>
            <person name="Reinhardt R."/>
            <person name="Weissenbach J."/>
            <person name="Roy S.W."/>
            <person name="Artiguenave F."/>
            <person name="Postlethwait J.H."/>
            <person name="Manak J.R."/>
            <person name="Thompson E.M."/>
            <person name="Jaillon O."/>
            <person name="Du Pasquier L."/>
            <person name="Boudinot P."/>
            <person name="Liberles D.A."/>
            <person name="Volff J.N."/>
            <person name="Philippe H."/>
            <person name="Lenhard B."/>
            <person name="Roest Crollius H."/>
            <person name="Wincker P."/>
            <person name="Chourrout D."/>
        </authorList>
    </citation>
    <scope>NUCLEOTIDE SEQUENCE [LARGE SCALE GENOMIC DNA]</scope>
</reference>
<name>Q6E7C2_OIKDI</name>
<dbReference type="Proteomes" id="UP000011014">
    <property type="component" value="Unassembled WGS sequence"/>
</dbReference>
<gene>
    <name evidence="2" type="ORF">GSOID_T00001066001</name>
    <name evidence="3" type="ORF">GSOID_T00031707001</name>
</gene>
<evidence type="ECO:0000313" key="1">
    <source>
        <dbReference type="EMBL" id="AAT39340.1"/>
    </source>
</evidence>
<sequence>MLSHCPGYLKKAASFLEKAFTKDSPVPVIGGGNRPQQHLHQAQDISPNEQIDKHLTFNYDLITREPRITPYAQIREKILPIS</sequence>
<protein>
    <submittedName>
        <fullName evidence="1">DLLregion-10</fullName>
    </submittedName>
</protein>
<dbReference type="EMBL" id="FN655156">
    <property type="protein sequence ID" value="CBY38196.1"/>
    <property type="molecule type" value="Genomic_DNA"/>
</dbReference>